<evidence type="ECO:0000313" key="1">
    <source>
        <dbReference type="EMBL" id="KAJ3549853.1"/>
    </source>
</evidence>
<gene>
    <name evidence="1" type="ORF">NM208_g287</name>
</gene>
<reference evidence="1" key="1">
    <citation type="submission" date="2022-08" db="EMBL/GenBank/DDBJ databases">
        <title>Genome Sequence of Fusarium decemcellulare.</title>
        <authorList>
            <person name="Buettner E."/>
        </authorList>
    </citation>
    <scope>NUCLEOTIDE SEQUENCE</scope>
    <source>
        <strain evidence="1">Babe19</strain>
    </source>
</reference>
<dbReference type="EMBL" id="JANRMS010000013">
    <property type="protein sequence ID" value="KAJ3549853.1"/>
    <property type="molecule type" value="Genomic_DNA"/>
</dbReference>
<comment type="caution">
    <text evidence="1">The sequence shown here is derived from an EMBL/GenBank/DDBJ whole genome shotgun (WGS) entry which is preliminary data.</text>
</comment>
<protein>
    <submittedName>
        <fullName evidence="1">Uncharacterized protein</fullName>
    </submittedName>
</protein>
<keyword evidence="2" id="KW-1185">Reference proteome</keyword>
<dbReference type="Proteomes" id="UP001148629">
    <property type="component" value="Unassembled WGS sequence"/>
</dbReference>
<sequence length="163" mass="18481">MSAMKPTVAFAPGVWHTADCFDVVQNTLHTRGWPTAAVEYPSIGDERLTKRLADDADAVRATVNLCDTDANISQVINITKMPLRKQTEICILLPLHAAHVNSPFRRLSRYDYRTLMDRLFRSLVRSDDLQQTEKEIKRPKKRASVSTKMSADRNARRSLAKKA</sequence>
<name>A0ACC1T0B4_9HYPO</name>
<organism evidence="1 2">
    <name type="scientific">Fusarium decemcellulare</name>
    <dbReference type="NCBI Taxonomy" id="57161"/>
    <lineage>
        <taxon>Eukaryota</taxon>
        <taxon>Fungi</taxon>
        <taxon>Dikarya</taxon>
        <taxon>Ascomycota</taxon>
        <taxon>Pezizomycotina</taxon>
        <taxon>Sordariomycetes</taxon>
        <taxon>Hypocreomycetidae</taxon>
        <taxon>Hypocreales</taxon>
        <taxon>Nectriaceae</taxon>
        <taxon>Fusarium</taxon>
        <taxon>Fusarium decemcellulare species complex</taxon>
    </lineage>
</organism>
<proteinExistence type="predicted"/>
<accession>A0ACC1T0B4</accession>
<evidence type="ECO:0000313" key="2">
    <source>
        <dbReference type="Proteomes" id="UP001148629"/>
    </source>
</evidence>